<dbReference type="EMBL" id="MHJM01000019">
    <property type="protein sequence ID" value="OGY67741.1"/>
    <property type="molecule type" value="Genomic_DNA"/>
</dbReference>
<dbReference type="Proteomes" id="UP000176284">
    <property type="component" value="Unassembled WGS sequence"/>
</dbReference>
<protein>
    <recommendedName>
        <fullName evidence="4">SHS2 domain-containing protein</fullName>
    </recommendedName>
</protein>
<evidence type="ECO:0000313" key="2">
    <source>
        <dbReference type="EMBL" id="OGY67741.1"/>
    </source>
</evidence>
<name>A0A1G1ZTD6_9BACT</name>
<accession>A0A1G1ZTD6</accession>
<organism evidence="2 3">
    <name type="scientific">Candidatus Harrisonbacteria bacterium RIFCSPLOWO2_02_FULL_45_10c</name>
    <dbReference type="NCBI Taxonomy" id="1798410"/>
    <lineage>
        <taxon>Bacteria</taxon>
        <taxon>Candidatus Harrisoniibacteriota</taxon>
    </lineage>
</organism>
<reference evidence="2 3" key="1">
    <citation type="journal article" date="2016" name="Nat. Commun.">
        <title>Thousands of microbial genomes shed light on interconnected biogeochemical processes in an aquifer system.</title>
        <authorList>
            <person name="Anantharaman K."/>
            <person name="Brown C.T."/>
            <person name="Hug L.A."/>
            <person name="Sharon I."/>
            <person name="Castelle C.J."/>
            <person name="Probst A.J."/>
            <person name="Thomas B.C."/>
            <person name="Singh A."/>
            <person name="Wilkins M.J."/>
            <person name="Karaoz U."/>
            <person name="Brodie E.L."/>
            <person name="Williams K.H."/>
            <person name="Hubbard S.S."/>
            <person name="Banfield J.F."/>
        </authorList>
    </citation>
    <scope>NUCLEOTIDE SEQUENCE [LARGE SCALE GENOMIC DNA]</scope>
</reference>
<keyword evidence="1" id="KW-0812">Transmembrane</keyword>
<dbReference type="Pfam" id="PF11104">
    <property type="entry name" value="PilM_2"/>
    <property type="match status" value="1"/>
</dbReference>
<evidence type="ECO:0008006" key="4">
    <source>
        <dbReference type="Google" id="ProtNLM"/>
    </source>
</evidence>
<evidence type="ECO:0000256" key="1">
    <source>
        <dbReference type="SAM" id="Phobius"/>
    </source>
</evidence>
<dbReference type="AlphaFoldDB" id="A0A1G1ZTD6"/>
<evidence type="ECO:0000313" key="3">
    <source>
        <dbReference type="Proteomes" id="UP000176284"/>
    </source>
</evidence>
<dbReference type="InterPro" id="IPR043129">
    <property type="entry name" value="ATPase_NBD"/>
</dbReference>
<sequence>MSFSMAKIALYLKKLVQPYGEIAGLEIRDSAVRIIQLRDGNIRRAAVSLEPGVIEDGKVKDRNRFLAALKKIHSQWSSPREKISVIAVIPAGTVYAQLFSIPFIAVANFNEAARLNLESVSPVEITSAYIDWQQVGIQDKDGKVDILGAFVQRPIIDDYIGTMKEAGFLPVAIEFPSLALARVIKEYGAGIDTAKSYLVMQVASDGVNFMILRNGNVYFDYFASWKSVQSEGKNAREISFNDFQAMILREMKKVVTFYESRWSGRAEALLLITESLAPEITEFVKSNFNLSVTEVRLRDWPDITPSWLVSFGGAVRAAIARAQDKFISVMPVGTERGYLQSEIMFFIKIWRNVIIATLSFLTILFIFADGFLVSTARQLDYQSASISGQPEGPVVITLQEKARVFNQLVDKVLFAKERSIPQSPLFIALNQLAGNKVAFSRIFVNNTQSSILVSGVTKDEAAAIDFKNALIQAGFQNVSLPLSNIISNADGTVSFTITFQRIPS</sequence>
<dbReference type="Gene3D" id="3.30.420.40">
    <property type="match status" value="2"/>
</dbReference>
<dbReference type="InterPro" id="IPR005883">
    <property type="entry name" value="PilM"/>
</dbReference>
<keyword evidence="1" id="KW-0472">Membrane</keyword>
<dbReference type="Gene3D" id="3.30.1490.300">
    <property type="match status" value="1"/>
</dbReference>
<dbReference type="STRING" id="1798410.A3H63_01450"/>
<comment type="caution">
    <text evidence="2">The sequence shown here is derived from an EMBL/GenBank/DDBJ whole genome shotgun (WGS) entry which is preliminary data.</text>
</comment>
<keyword evidence="1" id="KW-1133">Transmembrane helix</keyword>
<feature type="transmembrane region" description="Helical" evidence="1">
    <location>
        <begin position="353"/>
        <end position="373"/>
    </location>
</feature>
<proteinExistence type="predicted"/>
<gene>
    <name evidence="2" type="ORF">A3H63_01450</name>
</gene>
<dbReference type="SUPFAM" id="SSF53067">
    <property type="entry name" value="Actin-like ATPase domain"/>
    <property type="match status" value="1"/>
</dbReference>